<comment type="caution">
    <text evidence="3">The sequence shown here is derived from an EMBL/GenBank/DDBJ whole genome shotgun (WGS) entry which is preliminary data.</text>
</comment>
<name>A0ABS8BE46_9ACTN</name>
<dbReference type="RefSeq" id="WP_226730091.1">
    <property type="nucleotide sequence ID" value="NZ_JAJAUY010000159.1"/>
</dbReference>
<evidence type="ECO:0000313" key="3">
    <source>
        <dbReference type="EMBL" id="MCB5182916.1"/>
    </source>
</evidence>
<dbReference type="PROSITE" id="PS51257">
    <property type="entry name" value="PROKAR_LIPOPROTEIN"/>
    <property type="match status" value="1"/>
</dbReference>
<evidence type="ECO:0008006" key="5">
    <source>
        <dbReference type="Google" id="ProtNLM"/>
    </source>
</evidence>
<keyword evidence="2" id="KW-0732">Signal</keyword>
<evidence type="ECO:0000256" key="1">
    <source>
        <dbReference type="SAM" id="MobiDB-lite"/>
    </source>
</evidence>
<feature type="compositionally biased region" description="Pro residues" evidence="1">
    <location>
        <begin position="67"/>
        <end position="76"/>
    </location>
</feature>
<dbReference type="EMBL" id="JAJAUY010000159">
    <property type="protein sequence ID" value="MCB5182916.1"/>
    <property type="molecule type" value="Genomic_DNA"/>
</dbReference>
<feature type="signal peptide" evidence="2">
    <location>
        <begin position="1"/>
        <end position="21"/>
    </location>
</feature>
<evidence type="ECO:0000313" key="4">
    <source>
        <dbReference type="Proteomes" id="UP001199054"/>
    </source>
</evidence>
<feature type="region of interest" description="Disordered" evidence="1">
    <location>
        <begin position="28"/>
        <end position="78"/>
    </location>
</feature>
<protein>
    <recommendedName>
        <fullName evidence="5">Lipoprotein</fullName>
    </recommendedName>
</protein>
<gene>
    <name evidence="3" type="ORF">LG632_26605</name>
</gene>
<sequence>MRARLTAVVAAAATTAVLAVAGCRITVEEHPSSPTHPTTHPTTRPLPLTTGPASPYPKGPDPERPVTSPPPTPWVPKGPATLVGCGSHASGHACTFRGYGFKPGERVRLTRGTSAADVGGHVFTADKNGGFRTDLVSNTPSGLHPYAARGLTSGREARTQVRITPGLWG</sequence>
<feature type="compositionally biased region" description="Low complexity" evidence="1">
    <location>
        <begin position="32"/>
        <end position="52"/>
    </location>
</feature>
<keyword evidence="4" id="KW-1185">Reference proteome</keyword>
<feature type="chain" id="PRO_5045252510" description="Lipoprotein" evidence="2">
    <location>
        <begin position="22"/>
        <end position="169"/>
    </location>
</feature>
<evidence type="ECO:0000256" key="2">
    <source>
        <dbReference type="SAM" id="SignalP"/>
    </source>
</evidence>
<reference evidence="3 4" key="1">
    <citation type="submission" date="2021-10" db="EMBL/GenBank/DDBJ databases">
        <title>Streptomyces sp. strain SMC 277, a novel streptomycete isolated from soil.</title>
        <authorList>
            <person name="Chanama M."/>
        </authorList>
    </citation>
    <scope>NUCLEOTIDE SEQUENCE [LARGE SCALE GENOMIC DNA]</scope>
    <source>
        <strain evidence="3 4">SMC 277</strain>
    </source>
</reference>
<accession>A0ABS8BE46</accession>
<dbReference type="Proteomes" id="UP001199054">
    <property type="component" value="Unassembled WGS sequence"/>
</dbReference>
<proteinExistence type="predicted"/>
<organism evidence="3 4">
    <name type="scientific">Streptomyces antimicrobicus</name>
    <dbReference type="NCBI Taxonomy" id="2883108"/>
    <lineage>
        <taxon>Bacteria</taxon>
        <taxon>Bacillati</taxon>
        <taxon>Actinomycetota</taxon>
        <taxon>Actinomycetes</taxon>
        <taxon>Kitasatosporales</taxon>
        <taxon>Streptomycetaceae</taxon>
        <taxon>Streptomyces</taxon>
    </lineage>
</organism>